<dbReference type="PANTHER" id="PTHR44846:SF1">
    <property type="entry name" value="MANNOSYL-D-GLYCERATE TRANSPORT_METABOLISM SYSTEM REPRESSOR MNGR-RELATED"/>
    <property type="match status" value="1"/>
</dbReference>
<keyword evidence="2" id="KW-0238">DNA-binding</keyword>
<accession>A0A7R7DPD6</accession>
<evidence type="ECO:0000313" key="5">
    <source>
        <dbReference type="EMBL" id="BCJ35236.1"/>
    </source>
</evidence>
<evidence type="ECO:0000256" key="3">
    <source>
        <dbReference type="ARBA" id="ARBA00023163"/>
    </source>
</evidence>
<evidence type="ECO:0000259" key="4">
    <source>
        <dbReference type="PROSITE" id="PS50949"/>
    </source>
</evidence>
<name>A0A7R7DPD6_9ACTN</name>
<dbReference type="SUPFAM" id="SSF46785">
    <property type="entry name" value="Winged helix' DNA-binding domain"/>
    <property type="match status" value="1"/>
</dbReference>
<protein>
    <recommendedName>
        <fullName evidence="4">HTH gntR-type domain-containing protein</fullName>
    </recommendedName>
</protein>
<evidence type="ECO:0000313" key="6">
    <source>
        <dbReference type="Proteomes" id="UP000611640"/>
    </source>
</evidence>
<gene>
    <name evidence="5" type="ORF">Athai_27390</name>
</gene>
<dbReference type="PRINTS" id="PR00035">
    <property type="entry name" value="HTHGNTR"/>
</dbReference>
<dbReference type="GO" id="GO:0045892">
    <property type="term" value="P:negative regulation of DNA-templated transcription"/>
    <property type="evidence" value="ECO:0007669"/>
    <property type="project" value="TreeGrafter"/>
</dbReference>
<dbReference type="AlphaFoldDB" id="A0A7R7DPD6"/>
<dbReference type="Proteomes" id="UP000611640">
    <property type="component" value="Chromosome"/>
</dbReference>
<dbReference type="InterPro" id="IPR000524">
    <property type="entry name" value="Tscrpt_reg_HTH_GntR"/>
</dbReference>
<dbReference type="InterPro" id="IPR050679">
    <property type="entry name" value="Bact_HTH_transcr_reg"/>
</dbReference>
<dbReference type="EMBL" id="AP023355">
    <property type="protein sequence ID" value="BCJ35236.1"/>
    <property type="molecule type" value="Genomic_DNA"/>
</dbReference>
<keyword evidence="3" id="KW-0804">Transcription</keyword>
<sequence>MSIDPDAPEYAWQQLAAVIEDRIASGKYTRRLPSESSFSQEFGLARNTVRRAMEDLRERGLVVTIPQRGTFVKRDA</sequence>
<dbReference type="CDD" id="cd07377">
    <property type="entry name" value="WHTH_GntR"/>
    <property type="match status" value="1"/>
</dbReference>
<proteinExistence type="predicted"/>
<keyword evidence="6" id="KW-1185">Reference proteome</keyword>
<feature type="domain" description="HTH gntR-type" evidence="4">
    <location>
        <begin position="9"/>
        <end position="75"/>
    </location>
</feature>
<dbReference type="PROSITE" id="PS50949">
    <property type="entry name" value="HTH_GNTR"/>
    <property type="match status" value="1"/>
</dbReference>
<dbReference type="PANTHER" id="PTHR44846">
    <property type="entry name" value="MANNOSYL-D-GLYCERATE TRANSPORT/METABOLISM SYSTEM REPRESSOR MNGR-RELATED"/>
    <property type="match status" value="1"/>
</dbReference>
<dbReference type="InterPro" id="IPR036388">
    <property type="entry name" value="WH-like_DNA-bd_sf"/>
</dbReference>
<evidence type="ECO:0000256" key="1">
    <source>
        <dbReference type="ARBA" id="ARBA00023015"/>
    </source>
</evidence>
<dbReference type="RefSeq" id="WP_203961810.1">
    <property type="nucleotide sequence ID" value="NZ_AP023355.1"/>
</dbReference>
<keyword evidence="1" id="KW-0805">Transcription regulation</keyword>
<dbReference type="Pfam" id="PF00392">
    <property type="entry name" value="GntR"/>
    <property type="match status" value="1"/>
</dbReference>
<dbReference type="GO" id="GO:0003677">
    <property type="term" value="F:DNA binding"/>
    <property type="evidence" value="ECO:0007669"/>
    <property type="project" value="UniProtKB-KW"/>
</dbReference>
<dbReference type="KEGG" id="atl:Athai_27390"/>
<organism evidence="5 6">
    <name type="scientific">Actinocatenispora thailandica</name>
    <dbReference type="NCBI Taxonomy" id="227318"/>
    <lineage>
        <taxon>Bacteria</taxon>
        <taxon>Bacillati</taxon>
        <taxon>Actinomycetota</taxon>
        <taxon>Actinomycetes</taxon>
        <taxon>Micromonosporales</taxon>
        <taxon>Micromonosporaceae</taxon>
        <taxon>Actinocatenispora</taxon>
    </lineage>
</organism>
<reference evidence="5 6" key="1">
    <citation type="submission" date="2020-08" db="EMBL/GenBank/DDBJ databases">
        <title>Whole genome shotgun sequence of Actinocatenispora thailandica NBRC 105041.</title>
        <authorList>
            <person name="Komaki H."/>
            <person name="Tamura T."/>
        </authorList>
    </citation>
    <scope>NUCLEOTIDE SEQUENCE [LARGE SCALE GENOMIC DNA]</scope>
    <source>
        <strain evidence="5 6">NBRC 105041</strain>
    </source>
</reference>
<dbReference type="InterPro" id="IPR036390">
    <property type="entry name" value="WH_DNA-bd_sf"/>
</dbReference>
<dbReference type="Gene3D" id="1.10.10.10">
    <property type="entry name" value="Winged helix-like DNA-binding domain superfamily/Winged helix DNA-binding domain"/>
    <property type="match status" value="1"/>
</dbReference>
<dbReference type="GO" id="GO:0003700">
    <property type="term" value="F:DNA-binding transcription factor activity"/>
    <property type="evidence" value="ECO:0007669"/>
    <property type="project" value="InterPro"/>
</dbReference>
<evidence type="ECO:0000256" key="2">
    <source>
        <dbReference type="ARBA" id="ARBA00023125"/>
    </source>
</evidence>
<dbReference type="SMART" id="SM00345">
    <property type="entry name" value="HTH_GNTR"/>
    <property type="match status" value="1"/>
</dbReference>